<evidence type="ECO:0000313" key="2">
    <source>
        <dbReference type="Proteomes" id="UP000230586"/>
    </source>
</evidence>
<organism evidence="1 2">
    <name type="scientific">Candidatus Kuenenbacteria bacterium CG08_land_8_20_14_0_20_37_23</name>
    <dbReference type="NCBI Taxonomy" id="1974617"/>
    <lineage>
        <taxon>Bacteria</taxon>
        <taxon>Candidatus Kueneniibacteriota</taxon>
    </lineage>
</organism>
<sequence length="176" mass="20374">MFLNKKSLKLTKKILFAACLIFVVNMIFPNYVIAAENIDSKYGQGPINLTIVNHSDNQILVKIENPKKITSSLPKNESLPYYTMYTTATAYSSTVDQCDGDPFTAAWGNHVYFGMLASNYFPRGTKIQIPEYFGNKMFSVEDTMNQRYYNRIDIWMQDRQQAKEWGSKYLAIRVFR</sequence>
<evidence type="ECO:0008006" key="3">
    <source>
        <dbReference type="Google" id="ProtNLM"/>
    </source>
</evidence>
<reference evidence="2" key="1">
    <citation type="submission" date="2017-09" db="EMBL/GenBank/DDBJ databases">
        <title>Depth-based differentiation of microbial function through sediment-hosted aquifers and enrichment of novel symbionts in the deep terrestrial subsurface.</title>
        <authorList>
            <person name="Probst A.J."/>
            <person name="Ladd B."/>
            <person name="Jarett J.K."/>
            <person name="Geller-Mcgrath D.E."/>
            <person name="Sieber C.M.K."/>
            <person name="Emerson J.B."/>
            <person name="Anantharaman K."/>
            <person name="Thomas B.C."/>
            <person name="Malmstrom R."/>
            <person name="Stieglmeier M."/>
            <person name="Klingl A."/>
            <person name="Woyke T."/>
            <person name="Ryan C.M."/>
            <person name="Banfield J.F."/>
        </authorList>
    </citation>
    <scope>NUCLEOTIDE SEQUENCE [LARGE SCALE GENOMIC DNA]</scope>
</reference>
<dbReference type="EMBL" id="PEXX01000005">
    <property type="protein sequence ID" value="PIU10976.1"/>
    <property type="molecule type" value="Genomic_DNA"/>
</dbReference>
<protein>
    <recommendedName>
        <fullName evidence="3">3D domain-containing protein</fullName>
    </recommendedName>
</protein>
<dbReference type="AlphaFoldDB" id="A0A2M6XTL0"/>
<comment type="caution">
    <text evidence="1">The sequence shown here is derived from an EMBL/GenBank/DDBJ whole genome shotgun (WGS) entry which is preliminary data.</text>
</comment>
<evidence type="ECO:0000313" key="1">
    <source>
        <dbReference type="EMBL" id="PIU10976.1"/>
    </source>
</evidence>
<proteinExistence type="predicted"/>
<dbReference type="InterPro" id="IPR059180">
    <property type="entry name" value="3D_YorM"/>
</dbReference>
<name>A0A2M6XTL0_9BACT</name>
<gene>
    <name evidence="1" type="ORF">COT27_00330</name>
</gene>
<dbReference type="Proteomes" id="UP000230586">
    <property type="component" value="Unassembled WGS sequence"/>
</dbReference>
<accession>A0A2M6XTL0</accession>
<dbReference type="CDD" id="cd14667">
    <property type="entry name" value="3D_containing_proteins"/>
    <property type="match status" value="1"/>
</dbReference>